<proteinExistence type="predicted"/>
<dbReference type="Pfam" id="PF00186">
    <property type="entry name" value="DHFR_1"/>
    <property type="match status" value="1"/>
</dbReference>
<dbReference type="AlphaFoldDB" id="A0A7S7FZQ1"/>
<dbReference type="InterPro" id="IPR024072">
    <property type="entry name" value="DHFR-like_dom_sf"/>
</dbReference>
<feature type="domain" description="DHFR" evidence="1">
    <location>
        <begin position="1"/>
        <end position="101"/>
    </location>
</feature>
<gene>
    <name evidence="2" type="ORF">H7685_01735</name>
</gene>
<name>A0A7S7FZQ1_9MOLU</name>
<organism evidence="2">
    <name type="scientific">Candidatus Phytoplasma australasiaticum subsp. australasiaticum</name>
    <dbReference type="NCBI Taxonomy" id="2832407"/>
    <lineage>
        <taxon>Bacteria</taxon>
        <taxon>Bacillati</taxon>
        <taxon>Mycoplasmatota</taxon>
        <taxon>Mollicutes</taxon>
        <taxon>Acholeplasmatales</taxon>
        <taxon>Acholeplasmataceae</taxon>
        <taxon>Candidatus Phytoplasma</taxon>
        <taxon>16SrII (Peanut WB group)</taxon>
        <taxon>Candidatus Phytoplasma australasiaticum</taxon>
    </lineage>
</organism>
<dbReference type="PROSITE" id="PS51330">
    <property type="entry name" value="DHFR_2"/>
    <property type="match status" value="1"/>
</dbReference>
<dbReference type="GO" id="GO:0004146">
    <property type="term" value="F:dihydrofolate reductase activity"/>
    <property type="evidence" value="ECO:0007669"/>
    <property type="project" value="InterPro"/>
</dbReference>
<reference evidence="2" key="1">
    <citation type="submission" date="2020-08" db="EMBL/GenBank/DDBJ databases">
        <title>Phytoplasma sp. strain PR08 associated with Phyllody Disease of Parthenium hysterophorus.</title>
        <authorList>
            <person name="Kirdat K."/>
            <person name="Tiwarekar B."/>
            <person name="Yadav A."/>
        </authorList>
    </citation>
    <scope>NUCLEOTIDE SEQUENCE [LARGE SCALE GENOMIC DNA]</scope>
    <source>
        <strain evidence="2">PR08</strain>
    </source>
</reference>
<protein>
    <submittedName>
        <fullName evidence="2">Dihydrofolate reductase</fullName>
    </submittedName>
</protein>
<evidence type="ECO:0000313" key="2">
    <source>
        <dbReference type="EMBL" id="QOX89533.1"/>
    </source>
</evidence>
<dbReference type="EMBL" id="CP060385">
    <property type="protein sequence ID" value="QOX89533.1"/>
    <property type="molecule type" value="Genomic_DNA"/>
</dbReference>
<dbReference type="Gene3D" id="3.40.430.10">
    <property type="entry name" value="Dihydrofolate Reductase, subunit A"/>
    <property type="match status" value="1"/>
</dbReference>
<dbReference type="SUPFAM" id="SSF53597">
    <property type="entry name" value="Dihydrofolate reductase-like"/>
    <property type="match status" value="1"/>
</dbReference>
<evidence type="ECO:0000259" key="1">
    <source>
        <dbReference type="PROSITE" id="PS51330"/>
    </source>
</evidence>
<dbReference type="InterPro" id="IPR001796">
    <property type="entry name" value="DHFR_dom"/>
</dbReference>
<dbReference type="GO" id="GO:0046654">
    <property type="term" value="P:tetrahydrofolate biosynthetic process"/>
    <property type="evidence" value="ECO:0007669"/>
    <property type="project" value="InterPro"/>
</dbReference>
<accession>A0A7S7FZQ1</accession>
<sequence length="101" mass="12005">MATTSLDIPAKYYRDDISIQKVNDVKIFLQDIRKTSKSIIVIGGRQIYQLALPYVDVLYLTYILRRFVGNIYFLYLNLCKYILKEYTVIEELIFATYFKKN</sequence>